<dbReference type="Proteomes" id="UP000095563">
    <property type="component" value="Unassembled WGS sequence"/>
</dbReference>
<feature type="binding site" evidence="6 7">
    <location>
        <position position="138"/>
    </location>
    <ligand>
        <name>S-adenosyl-L-methionine</name>
        <dbReference type="ChEBI" id="CHEBI:59789"/>
    </ligand>
</feature>
<dbReference type="CDD" id="cd18094">
    <property type="entry name" value="SpoU-like_TrmL"/>
    <property type="match status" value="1"/>
</dbReference>
<accession>A0A174U704</accession>
<dbReference type="HAMAP" id="MF_01885">
    <property type="entry name" value="tRNA_methyltr_TrmL"/>
    <property type="match status" value="1"/>
</dbReference>
<comment type="catalytic activity">
    <reaction evidence="6">
        <text>cytidine(34) in tRNA + S-adenosyl-L-methionine = 2'-O-methylcytidine(34) in tRNA + S-adenosyl-L-homocysteine + H(+)</text>
        <dbReference type="Rhea" id="RHEA:43084"/>
        <dbReference type="Rhea" id="RHEA-COMP:10331"/>
        <dbReference type="Rhea" id="RHEA-COMP:10332"/>
        <dbReference type="ChEBI" id="CHEBI:15378"/>
        <dbReference type="ChEBI" id="CHEBI:57856"/>
        <dbReference type="ChEBI" id="CHEBI:59789"/>
        <dbReference type="ChEBI" id="CHEBI:74495"/>
        <dbReference type="ChEBI" id="CHEBI:82748"/>
        <dbReference type="EC" id="2.1.1.207"/>
    </reaction>
</comment>
<comment type="subcellular location">
    <subcellularLocation>
        <location evidence="6">Cytoplasm</location>
    </subcellularLocation>
</comment>
<comment type="similarity">
    <text evidence="6">Belongs to the class IV-like SAM-binding methyltransferase superfamily. RNA methyltransferase TrmH family. TrmL subfamily.</text>
</comment>
<name>A0A174U704_9CLOT</name>
<dbReference type="GO" id="GO:0003723">
    <property type="term" value="F:RNA binding"/>
    <property type="evidence" value="ECO:0007669"/>
    <property type="project" value="InterPro"/>
</dbReference>
<dbReference type="Gene3D" id="3.40.1280.10">
    <property type="match status" value="1"/>
</dbReference>
<organism evidence="9 10">
    <name type="scientific">Clostridium baratii</name>
    <dbReference type="NCBI Taxonomy" id="1561"/>
    <lineage>
        <taxon>Bacteria</taxon>
        <taxon>Bacillati</taxon>
        <taxon>Bacillota</taxon>
        <taxon>Clostridia</taxon>
        <taxon>Eubacteriales</taxon>
        <taxon>Clostridiaceae</taxon>
        <taxon>Clostridium</taxon>
    </lineage>
</organism>
<reference evidence="9 10" key="1">
    <citation type="submission" date="2015-09" db="EMBL/GenBank/DDBJ databases">
        <authorList>
            <consortium name="Pathogen Informatics"/>
        </authorList>
    </citation>
    <scope>NUCLEOTIDE SEQUENCE [LARGE SCALE GENOMIC DNA]</scope>
    <source>
        <strain evidence="9 10">2789STDY5834956</strain>
    </source>
</reference>
<dbReference type="PANTHER" id="PTHR42971:SF1">
    <property type="entry name" value="TRNA (CYTIDINE(34)-2'-O)-METHYLTRANSFERASE"/>
    <property type="match status" value="1"/>
</dbReference>
<feature type="binding site" evidence="6 7">
    <location>
        <position position="119"/>
    </location>
    <ligand>
        <name>S-adenosyl-L-methionine</name>
        <dbReference type="ChEBI" id="CHEBI:59789"/>
    </ligand>
</feature>
<dbReference type="PIRSF" id="PIRSF029256">
    <property type="entry name" value="SpoU_TrmH_prd"/>
    <property type="match status" value="1"/>
</dbReference>
<proteinExistence type="inferred from homology"/>
<dbReference type="InterPro" id="IPR029028">
    <property type="entry name" value="Alpha/beta_knot_MTases"/>
</dbReference>
<keyword evidence="2 6" id="KW-0489">Methyltransferase</keyword>
<evidence type="ECO:0000313" key="9">
    <source>
        <dbReference type="EMBL" id="CUQ17126.1"/>
    </source>
</evidence>
<comment type="catalytic activity">
    <reaction evidence="6">
        <text>5-carboxymethylaminomethyluridine(34) in tRNA(Leu) + S-adenosyl-L-methionine = 5-carboxymethylaminomethyl-2'-O-methyluridine(34) in tRNA(Leu) + S-adenosyl-L-homocysteine + H(+)</text>
        <dbReference type="Rhea" id="RHEA:43088"/>
        <dbReference type="Rhea" id="RHEA-COMP:10333"/>
        <dbReference type="Rhea" id="RHEA-COMP:10334"/>
        <dbReference type="ChEBI" id="CHEBI:15378"/>
        <dbReference type="ChEBI" id="CHEBI:57856"/>
        <dbReference type="ChEBI" id="CHEBI:59789"/>
        <dbReference type="ChEBI" id="CHEBI:74508"/>
        <dbReference type="ChEBI" id="CHEBI:74511"/>
        <dbReference type="EC" id="2.1.1.207"/>
    </reaction>
</comment>
<dbReference type="SUPFAM" id="SSF75217">
    <property type="entry name" value="alpha/beta knot"/>
    <property type="match status" value="1"/>
</dbReference>
<keyword evidence="1 6" id="KW-0963">Cytoplasm</keyword>
<dbReference type="Pfam" id="PF00588">
    <property type="entry name" value="SpoU_methylase"/>
    <property type="match status" value="1"/>
</dbReference>
<dbReference type="GO" id="GO:0005737">
    <property type="term" value="C:cytoplasm"/>
    <property type="evidence" value="ECO:0007669"/>
    <property type="project" value="UniProtKB-SubCell"/>
</dbReference>
<dbReference type="GO" id="GO:0002130">
    <property type="term" value="P:wobble position ribose methylation"/>
    <property type="evidence" value="ECO:0007669"/>
    <property type="project" value="TreeGrafter"/>
</dbReference>
<dbReference type="FunFam" id="3.40.1280.10:FF:000002">
    <property type="entry name" value="Peptidylprolyl isomerase"/>
    <property type="match status" value="1"/>
</dbReference>
<dbReference type="InterPro" id="IPR016914">
    <property type="entry name" value="TrmL"/>
</dbReference>
<evidence type="ECO:0000256" key="1">
    <source>
        <dbReference type="ARBA" id="ARBA00022490"/>
    </source>
</evidence>
<sequence>MNEKFILFFSYLSVEGDFLNLNIVMYQPEIPQNTGNIARTCVLTGAKLHLIKPLGFDISSKQVKRAGLDYWGELDLEVHESYEDFMKKYGHNKIYLATTHGGEHYDEVEFKEGDFIMFGRETCGVPEDVHNAHEGIRVPMIKTSTRSLNLSNTVAIIAYEALRQFGFPNMK</sequence>
<evidence type="ECO:0000259" key="8">
    <source>
        <dbReference type="Pfam" id="PF00588"/>
    </source>
</evidence>
<keyword evidence="4 6" id="KW-0949">S-adenosyl-L-methionine</keyword>
<evidence type="ECO:0000313" key="10">
    <source>
        <dbReference type="Proteomes" id="UP000095563"/>
    </source>
</evidence>
<protein>
    <recommendedName>
        <fullName evidence="6">Putative tRNA (cytidine(34)-2'-O)-methyltransferase</fullName>
        <ecNumber evidence="6">2.1.1.207</ecNumber>
    </recommendedName>
    <alternativeName>
        <fullName evidence="6">tRNA (cytidine/uridine-2'-O-)-methyltransferase</fullName>
    </alternativeName>
</protein>
<evidence type="ECO:0000256" key="5">
    <source>
        <dbReference type="ARBA" id="ARBA00022694"/>
    </source>
</evidence>
<feature type="binding site" evidence="6 7">
    <location>
        <position position="147"/>
    </location>
    <ligand>
        <name>S-adenosyl-L-methionine</name>
        <dbReference type="ChEBI" id="CHEBI:59789"/>
    </ligand>
</feature>
<comment type="function">
    <text evidence="6">Could methylate the ribose at the nucleotide 34 wobble position in tRNA.</text>
</comment>
<dbReference type="GO" id="GO:0141102">
    <property type="term" value="F:tRNA (5-carboxymethylaminomethyluridine(34)-2'-O)-methyltransferase activity"/>
    <property type="evidence" value="ECO:0007669"/>
    <property type="project" value="RHEA"/>
</dbReference>
<keyword evidence="3 6" id="KW-0808">Transferase</keyword>
<feature type="domain" description="tRNA/rRNA methyltransferase SpoU type" evidence="8">
    <location>
        <begin position="21"/>
        <end position="159"/>
    </location>
</feature>
<evidence type="ECO:0000256" key="6">
    <source>
        <dbReference type="HAMAP-Rule" id="MF_01885"/>
    </source>
</evidence>
<dbReference type="EMBL" id="CZBO01000004">
    <property type="protein sequence ID" value="CUQ17126.1"/>
    <property type="molecule type" value="Genomic_DNA"/>
</dbReference>
<keyword evidence="5 6" id="KW-0819">tRNA processing</keyword>
<dbReference type="GO" id="GO:0141098">
    <property type="term" value="F:tRNA (cytidine(34)-2'-O)-methyltransferase activity"/>
    <property type="evidence" value="ECO:0007669"/>
    <property type="project" value="RHEA"/>
</dbReference>
<dbReference type="PANTHER" id="PTHR42971">
    <property type="entry name" value="TRNA (CYTIDINE(34)-2'-O)-METHYLTRANSFERASE"/>
    <property type="match status" value="1"/>
</dbReference>
<evidence type="ECO:0000256" key="2">
    <source>
        <dbReference type="ARBA" id="ARBA00022603"/>
    </source>
</evidence>
<evidence type="ECO:0000256" key="4">
    <source>
        <dbReference type="ARBA" id="ARBA00022691"/>
    </source>
</evidence>
<dbReference type="AlphaFoldDB" id="A0A174U704"/>
<dbReference type="InterPro" id="IPR001537">
    <property type="entry name" value="SpoU_MeTrfase"/>
</dbReference>
<evidence type="ECO:0000256" key="3">
    <source>
        <dbReference type="ARBA" id="ARBA00022679"/>
    </source>
</evidence>
<dbReference type="EC" id="2.1.1.207" evidence="6"/>
<evidence type="ECO:0000256" key="7">
    <source>
        <dbReference type="PIRSR" id="PIRSR029256-1"/>
    </source>
</evidence>
<dbReference type="InterPro" id="IPR029026">
    <property type="entry name" value="tRNA_m1G_MTases_N"/>
</dbReference>
<gene>
    <name evidence="9" type="primary">trmL</name>
    <name evidence="9" type="ORF">ERS852568_02199</name>
</gene>
<dbReference type="GO" id="GO:0042802">
    <property type="term" value="F:identical protein binding"/>
    <property type="evidence" value="ECO:0007669"/>
    <property type="project" value="UniProtKB-ARBA"/>
</dbReference>
<comment type="caution">
    <text evidence="6">Lacks conserved residue(s) required for the propagation of feature annotation.</text>
</comment>